<sequence length="892" mass="94955">MPIFGTKPPKGPQPSKPGDFQNNWDATARLIQNVQAYNNISDDTRAALKRRLRSQDFPTVLATFTVLDSIAINCSRAVRRQLADKKWSKAIYEGCSNLPAAQPALHQLFANWAVLFSGEELGMVCEQACQKFNFNGHRPVAATPFAYEMRELIEQDTPMIGFQRGTDFGDLFGLGQTFDAPDAGADGVHMPVRSNSSSSSKHPEMSQPPPGHEPSLISPSALAAMNRMPEVEYDLKMLGDIHTRCQRLQSSGTSEDTEAGTSLAGDMALGNDVAERCTGWSADVKGLIQQDLGPASLAQLLDLNDRLNIRIRAWHQLVSQLGHCQTAVPADSSPFQQRSAAAASATSTGPSSDGWGRSGSGRSLGSVEAARSISGGSQPGRWSPAPGSLGIVAPKDLQTQGPPTPAQQDSVTSRGMEEDVWDAFGSQRHQQGMGQSVPLIDLTEAAQSPALAQDWGPSVNTPAAMGAHASSGSLASLDPLSTPAQAAPSMAVTSRPLSPSSGSTSHDGWMRTQPALESDIDRLAPALPEDQAQDLASGNAALELSDRLEQQSAGGATQDGLGPLHEGLRAVSAAVPSAQQPHQQPQQSNDPAPGWRAASPQPQQDQQTSAAEDIALHQLRSRLPQALRGPHGDASTGMIPPQRSPTDKDAIDVAALAAGTLALQRQVKGMTAAHAAELKALQEQHATELADVKSRAVTRIKELTAEVAAAKQSSKQVEQLGKATVLAATDQLRESRLEAGQIAAALQAAQSEVRYLQQQMAQPQSRPPKSRRNSNPYTACSAILATAPDLTSVAEAAELPAGPGPYQRPSSAFTMRVTNPAAAVAVKPGLESKQKQQQHVWEQQPKDFPNAPAEATMRAYYHQPALRVRFSPSQFAEMARRLQRTRSQKLAV</sequence>
<feature type="region of interest" description="Disordered" evidence="2">
    <location>
        <begin position="626"/>
        <end position="646"/>
    </location>
</feature>
<gene>
    <name evidence="4" type="ORF">WJX84_000732</name>
</gene>
<evidence type="ECO:0000256" key="2">
    <source>
        <dbReference type="SAM" id="MobiDB-lite"/>
    </source>
</evidence>
<keyword evidence="1" id="KW-0175">Coiled coil</keyword>
<reference evidence="4 5" key="1">
    <citation type="journal article" date="2024" name="Nat. Commun.">
        <title>Phylogenomics reveals the evolutionary origins of lichenization in chlorophyte algae.</title>
        <authorList>
            <person name="Puginier C."/>
            <person name="Libourel C."/>
            <person name="Otte J."/>
            <person name="Skaloud P."/>
            <person name="Haon M."/>
            <person name="Grisel S."/>
            <person name="Petersen M."/>
            <person name="Berrin J.G."/>
            <person name="Delaux P.M."/>
            <person name="Dal Grande F."/>
            <person name="Keller J."/>
        </authorList>
    </citation>
    <scope>NUCLEOTIDE SEQUENCE [LARGE SCALE GENOMIC DNA]</scope>
    <source>
        <strain evidence="4 5">SAG 2523</strain>
    </source>
</reference>
<feature type="coiled-coil region" evidence="1">
    <location>
        <begin position="693"/>
        <end position="720"/>
    </location>
</feature>
<feature type="compositionally biased region" description="Polar residues" evidence="2">
    <location>
        <begin position="397"/>
        <end position="413"/>
    </location>
</feature>
<feature type="compositionally biased region" description="Low complexity" evidence="2">
    <location>
        <begin position="493"/>
        <end position="505"/>
    </location>
</feature>
<feature type="region of interest" description="Disordered" evidence="2">
    <location>
        <begin position="757"/>
        <end position="776"/>
    </location>
</feature>
<feature type="region of interest" description="Disordered" evidence="2">
    <location>
        <begin position="183"/>
        <end position="217"/>
    </location>
</feature>
<evidence type="ECO:0000313" key="4">
    <source>
        <dbReference type="EMBL" id="KAK9866633.1"/>
    </source>
</evidence>
<feature type="region of interest" description="Disordered" evidence="2">
    <location>
        <begin position="1"/>
        <end position="20"/>
    </location>
</feature>
<feature type="compositionally biased region" description="Low complexity" evidence="2">
    <location>
        <begin position="332"/>
        <end position="366"/>
    </location>
</feature>
<dbReference type="SUPFAM" id="SSF48464">
    <property type="entry name" value="ENTH/VHS domain"/>
    <property type="match status" value="1"/>
</dbReference>
<dbReference type="InterPro" id="IPR008942">
    <property type="entry name" value="ENTH_VHS"/>
</dbReference>
<feature type="compositionally biased region" description="Low complexity" evidence="2">
    <location>
        <begin position="573"/>
        <end position="588"/>
    </location>
</feature>
<evidence type="ECO:0000256" key="1">
    <source>
        <dbReference type="SAM" id="Coils"/>
    </source>
</evidence>
<dbReference type="PROSITE" id="PS50179">
    <property type="entry name" value="VHS"/>
    <property type="match status" value="1"/>
</dbReference>
<feature type="compositionally biased region" description="Polar residues" evidence="2">
    <location>
        <begin position="600"/>
        <end position="610"/>
    </location>
</feature>
<feature type="region of interest" description="Disordered" evidence="2">
    <location>
        <begin position="573"/>
        <end position="610"/>
    </location>
</feature>
<name>A0AAW1TBK8_9CHLO</name>
<dbReference type="EMBL" id="JALJOV010000145">
    <property type="protein sequence ID" value="KAK9866633.1"/>
    <property type="molecule type" value="Genomic_DNA"/>
</dbReference>
<feature type="domain" description="VHS" evidence="3">
    <location>
        <begin position="14"/>
        <end position="86"/>
    </location>
</feature>
<dbReference type="InterPro" id="IPR002014">
    <property type="entry name" value="VHS_dom"/>
</dbReference>
<feature type="region of interest" description="Disordered" evidence="2">
    <location>
        <begin position="476"/>
        <end position="510"/>
    </location>
</feature>
<feature type="region of interest" description="Disordered" evidence="2">
    <location>
        <begin position="329"/>
        <end position="416"/>
    </location>
</feature>
<dbReference type="Proteomes" id="UP001485043">
    <property type="component" value="Unassembled WGS sequence"/>
</dbReference>
<accession>A0AAW1TBK8</accession>
<dbReference type="Gene3D" id="1.25.40.90">
    <property type="match status" value="1"/>
</dbReference>
<comment type="caution">
    <text evidence="4">The sequence shown here is derived from an EMBL/GenBank/DDBJ whole genome shotgun (WGS) entry which is preliminary data.</text>
</comment>
<dbReference type="GO" id="GO:0035091">
    <property type="term" value="F:phosphatidylinositol binding"/>
    <property type="evidence" value="ECO:0007669"/>
    <property type="project" value="InterPro"/>
</dbReference>
<proteinExistence type="predicted"/>
<protein>
    <recommendedName>
        <fullName evidence="3">VHS domain-containing protein</fullName>
    </recommendedName>
</protein>
<evidence type="ECO:0000313" key="5">
    <source>
        <dbReference type="Proteomes" id="UP001485043"/>
    </source>
</evidence>
<dbReference type="AlphaFoldDB" id="A0AAW1TBK8"/>
<dbReference type="GO" id="GO:0043130">
    <property type="term" value="F:ubiquitin binding"/>
    <property type="evidence" value="ECO:0007669"/>
    <property type="project" value="InterPro"/>
</dbReference>
<organism evidence="4 5">
    <name type="scientific">Apatococcus fuscideae</name>
    <dbReference type="NCBI Taxonomy" id="2026836"/>
    <lineage>
        <taxon>Eukaryota</taxon>
        <taxon>Viridiplantae</taxon>
        <taxon>Chlorophyta</taxon>
        <taxon>core chlorophytes</taxon>
        <taxon>Trebouxiophyceae</taxon>
        <taxon>Chlorellales</taxon>
        <taxon>Chlorellaceae</taxon>
        <taxon>Apatococcus</taxon>
    </lineage>
</organism>
<keyword evidence="5" id="KW-1185">Reference proteome</keyword>
<evidence type="ECO:0000259" key="3">
    <source>
        <dbReference type="PROSITE" id="PS50179"/>
    </source>
</evidence>